<gene>
    <name evidence="1" type="ORF">LTR37_018472</name>
</gene>
<name>A0ACC3MI10_9PEZI</name>
<protein>
    <submittedName>
        <fullName evidence="1">Uncharacterized protein</fullName>
    </submittedName>
</protein>
<keyword evidence="2" id="KW-1185">Reference proteome</keyword>
<dbReference type="Proteomes" id="UP001281147">
    <property type="component" value="Unassembled WGS sequence"/>
</dbReference>
<comment type="caution">
    <text evidence="1">The sequence shown here is derived from an EMBL/GenBank/DDBJ whole genome shotgun (WGS) entry which is preliminary data.</text>
</comment>
<dbReference type="EMBL" id="JAUTXU010000258">
    <property type="protein sequence ID" value="KAK3691744.1"/>
    <property type="molecule type" value="Genomic_DNA"/>
</dbReference>
<evidence type="ECO:0000313" key="2">
    <source>
        <dbReference type="Proteomes" id="UP001281147"/>
    </source>
</evidence>
<reference evidence="1" key="1">
    <citation type="submission" date="2023-07" db="EMBL/GenBank/DDBJ databases">
        <title>Black Yeasts Isolated from many extreme environments.</title>
        <authorList>
            <person name="Coleine C."/>
            <person name="Stajich J.E."/>
            <person name="Selbmann L."/>
        </authorList>
    </citation>
    <scope>NUCLEOTIDE SEQUENCE</scope>
    <source>
        <strain evidence="1">CCFEE 5714</strain>
    </source>
</reference>
<proteinExistence type="predicted"/>
<organism evidence="1 2">
    <name type="scientific">Vermiconidia calcicola</name>
    <dbReference type="NCBI Taxonomy" id="1690605"/>
    <lineage>
        <taxon>Eukaryota</taxon>
        <taxon>Fungi</taxon>
        <taxon>Dikarya</taxon>
        <taxon>Ascomycota</taxon>
        <taxon>Pezizomycotina</taxon>
        <taxon>Dothideomycetes</taxon>
        <taxon>Dothideomycetidae</taxon>
        <taxon>Mycosphaerellales</taxon>
        <taxon>Extremaceae</taxon>
        <taxon>Vermiconidia</taxon>
    </lineage>
</organism>
<evidence type="ECO:0000313" key="1">
    <source>
        <dbReference type="EMBL" id="KAK3691744.1"/>
    </source>
</evidence>
<sequence length="152" mass="16686">MAPSKRALPNIFMPHKGKAVPGRLMTAPSSDRAEFNSQVTSKTLPQFMQPDPPTFQHCRRPPPARLSTESGVPFFQRWVEVVTKTKKAPSPEVTAAPKQTGHRGKAILPQAIGGPGIFKTLQRPTDVHSIQSIWDCILDHGIQHTFDSAEAS</sequence>
<accession>A0ACC3MI10</accession>